<dbReference type="SUPFAM" id="SSF46785">
    <property type="entry name" value="Winged helix' DNA-binding domain"/>
    <property type="match status" value="1"/>
</dbReference>
<evidence type="ECO:0000259" key="1">
    <source>
        <dbReference type="Pfam" id="PF21248"/>
    </source>
</evidence>
<protein>
    <recommendedName>
        <fullName evidence="1">Adenylyltransferase SoFic-like C-terminal domain-containing protein</fullName>
    </recommendedName>
</protein>
<feature type="domain" description="Adenylyltransferase SoFic-like C-terminal" evidence="1">
    <location>
        <begin position="22"/>
        <end position="97"/>
    </location>
</feature>
<dbReference type="AlphaFoldDB" id="A0A1H9UBY5"/>
<reference evidence="3" key="1">
    <citation type="submission" date="2016-10" db="EMBL/GenBank/DDBJ databases">
        <authorList>
            <person name="Varghese N."/>
            <person name="Submissions S."/>
        </authorList>
    </citation>
    <scope>NUCLEOTIDE SEQUENCE [LARGE SCALE GENOMIC DNA]</scope>
    <source>
        <strain evidence="3">CGMCC 1.6495</strain>
    </source>
</reference>
<sequence>MLEGISQTAQQTIDLIGQIRELMQHTKHRMRDECPKIYRQELLNNLFNHPYTKIEFVMEDLAVSRITATKYLDELASIGLLDKTKVGRSNFYINTPLMALFLERA</sequence>
<dbReference type="InterPro" id="IPR048770">
    <property type="entry name" value="SoFic-like_C"/>
</dbReference>
<accession>A0A1H9UBY5</accession>
<dbReference type="STRING" id="416874.SAMN04487958_106212"/>
<dbReference type="Proteomes" id="UP000198505">
    <property type="component" value="Unassembled WGS sequence"/>
</dbReference>
<evidence type="ECO:0000313" key="3">
    <source>
        <dbReference type="Proteomes" id="UP000198505"/>
    </source>
</evidence>
<dbReference type="EMBL" id="FOGS01000006">
    <property type="protein sequence ID" value="SES06852.1"/>
    <property type="molecule type" value="Genomic_DNA"/>
</dbReference>
<dbReference type="Pfam" id="PF21248">
    <property type="entry name" value="SoFic-like_C"/>
    <property type="match status" value="1"/>
</dbReference>
<evidence type="ECO:0000313" key="2">
    <source>
        <dbReference type="EMBL" id="SES06852.1"/>
    </source>
</evidence>
<name>A0A1H9UBY5_9GAMM</name>
<keyword evidence="3" id="KW-1185">Reference proteome</keyword>
<organism evidence="2 3">
    <name type="scientific">Vreelandella subterranea</name>
    <dbReference type="NCBI Taxonomy" id="416874"/>
    <lineage>
        <taxon>Bacteria</taxon>
        <taxon>Pseudomonadati</taxon>
        <taxon>Pseudomonadota</taxon>
        <taxon>Gammaproteobacteria</taxon>
        <taxon>Oceanospirillales</taxon>
        <taxon>Halomonadaceae</taxon>
        <taxon>Vreelandella</taxon>
    </lineage>
</organism>
<gene>
    <name evidence="2" type="ORF">SAMN04487958_106212</name>
</gene>
<dbReference type="RefSeq" id="WP_217639874.1">
    <property type="nucleotide sequence ID" value="NZ_FOGS01000006.1"/>
</dbReference>
<dbReference type="InterPro" id="IPR036390">
    <property type="entry name" value="WH_DNA-bd_sf"/>
</dbReference>
<proteinExistence type="predicted"/>